<evidence type="ECO:0000259" key="1">
    <source>
        <dbReference type="PROSITE" id="PS51186"/>
    </source>
</evidence>
<protein>
    <submittedName>
        <fullName evidence="2">Acetyltransferase, GNAT family</fullName>
    </submittedName>
</protein>
<dbReference type="GO" id="GO:0016747">
    <property type="term" value="F:acyltransferase activity, transferring groups other than amino-acyl groups"/>
    <property type="evidence" value="ECO:0007669"/>
    <property type="project" value="InterPro"/>
</dbReference>
<dbReference type="InterPro" id="IPR000182">
    <property type="entry name" value="GNAT_dom"/>
</dbReference>
<keyword evidence="2" id="KW-0808">Transferase</keyword>
<proteinExistence type="predicted"/>
<dbReference type="AlphaFoldDB" id="A0A139P5C1"/>
<feature type="domain" description="N-acetyltransferase" evidence="1">
    <location>
        <begin position="19"/>
        <end position="169"/>
    </location>
</feature>
<dbReference type="EMBL" id="LQRI01000081">
    <property type="protein sequence ID" value="KXT83589.1"/>
    <property type="molecule type" value="Genomic_DNA"/>
</dbReference>
<dbReference type="PROSITE" id="PS51186">
    <property type="entry name" value="GNAT"/>
    <property type="match status" value="1"/>
</dbReference>
<gene>
    <name evidence="2" type="ORF">SORDD14_00420</name>
</gene>
<dbReference type="RefSeq" id="WP_061417802.1">
    <property type="nucleotide sequence ID" value="NZ_KQ969337.1"/>
</dbReference>
<dbReference type="PANTHER" id="PTHR43792">
    <property type="entry name" value="GNAT FAMILY, PUTATIVE (AFU_ORTHOLOGUE AFUA_3G00765)-RELATED-RELATED"/>
    <property type="match status" value="1"/>
</dbReference>
<organism evidence="2 3">
    <name type="scientific">Streptococcus oralis</name>
    <dbReference type="NCBI Taxonomy" id="1303"/>
    <lineage>
        <taxon>Bacteria</taxon>
        <taxon>Bacillati</taxon>
        <taxon>Bacillota</taxon>
        <taxon>Bacilli</taxon>
        <taxon>Lactobacillales</taxon>
        <taxon>Streptococcaceae</taxon>
        <taxon>Streptococcus</taxon>
    </lineage>
</organism>
<dbReference type="PANTHER" id="PTHR43792:SF1">
    <property type="entry name" value="N-ACETYLTRANSFERASE DOMAIN-CONTAINING PROTEIN"/>
    <property type="match status" value="1"/>
</dbReference>
<comment type="caution">
    <text evidence="2">The sequence shown here is derived from an EMBL/GenBank/DDBJ whole genome shotgun (WGS) entry which is preliminary data.</text>
</comment>
<reference evidence="2 3" key="1">
    <citation type="submission" date="2016-01" db="EMBL/GenBank/DDBJ databases">
        <title>Highly variable Streptococcus oralis are common among viridans streptococci isolated from primates.</title>
        <authorList>
            <person name="Denapaite D."/>
            <person name="Rieger M."/>
            <person name="Koendgen S."/>
            <person name="Brueckner R."/>
            <person name="Ochigava I."/>
            <person name="Kappeler P."/>
            <person name="Maetz-Rensing K."/>
            <person name="Leendertz F."/>
            <person name="Hakenbeck R."/>
        </authorList>
    </citation>
    <scope>NUCLEOTIDE SEQUENCE [LARGE SCALE GENOMIC DNA]</scope>
    <source>
        <strain evidence="2 3">DD14</strain>
    </source>
</reference>
<dbReference type="InterPro" id="IPR051531">
    <property type="entry name" value="N-acetyltransferase"/>
</dbReference>
<dbReference type="InterPro" id="IPR016181">
    <property type="entry name" value="Acyl_CoA_acyltransferase"/>
</dbReference>
<name>A0A139P5C1_STROR</name>
<accession>A0A139P5C1</accession>
<dbReference type="Pfam" id="PF13302">
    <property type="entry name" value="Acetyltransf_3"/>
    <property type="match status" value="1"/>
</dbReference>
<sequence>MESIFVKFAQYPSIETECLLLRPVTLDDAEAMFEYASDRENTRYTFPTNQSLEETKNNIAQFYLANPLGRWGIELKSNGQFIGTIDLHKIDPVLKKAAIGYIINQKYWNQGLTTEANRAVIELAFEKIGMNKLTALHDKDNPASGKVMEKSGMRFSHEEPYARMDKKEPGRIVTRVHYVLTKEDYFANK</sequence>
<dbReference type="PATRIC" id="fig|1303.77.peg.482"/>
<dbReference type="SUPFAM" id="SSF55729">
    <property type="entry name" value="Acyl-CoA N-acyltransferases (Nat)"/>
    <property type="match status" value="1"/>
</dbReference>
<evidence type="ECO:0000313" key="3">
    <source>
        <dbReference type="Proteomes" id="UP000070497"/>
    </source>
</evidence>
<evidence type="ECO:0000313" key="2">
    <source>
        <dbReference type="EMBL" id="KXT83589.1"/>
    </source>
</evidence>
<dbReference type="Gene3D" id="3.40.630.30">
    <property type="match status" value="1"/>
</dbReference>
<dbReference type="Proteomes" id="UP000070497">
    <property type="component" value="Unassembled WGS sequence"/>
</dbReference>